<accession>A0AAD6VV49</accession>
<comment type="caution">
    <text evidence="2">The sequence shown here is derived from an EMBL/GenBank/DDBJ whole genome shotgun (WGS) entry which is preliminary data.</text>
</comment>
<feature type="signal peptide" evidence="1">
    <location>
        <begin position="1"/>
        <end position="16"/>
    </location>
</feature>
<gene>
    <name evidence="2" type="ORF">GGX14DRAFT_670482</name>
</gene>
<keyword evidence="1" id="KW-0732">Signal</keyword>
<dbReference type="Proteomes" id="UP001219525">
    <property type="component" value="Unassembled WGS sequence"/>
</dbReference>
<sequence>MMKTVLILAIACVAMGAPRPVLRDHTLIHILGRHEYGPPSDVQLVFGSGSTNPDHKGPSSEGLVDLANVGWTVDGDNNGWTVDGDNSFWTVRGGTVSGAEPTAASS</sequence>
<reference evidence="2" key="1">
    <citation type="submission" date="2023-03" db="EMBL/GenBank/DDBJ databases">
        <title>Massive genome expansion in bonnet fungi (Mycena s.s.) driven by repeated elements and novel gene families across ecological guilds.</title>
        <authorList>
            <consortium name="Lawrence Berkeley National Laboratory"/>
            <person name="Harder C.B."/>
            <person name="Miyauchi S."/>
            <person name="Viragh M."/>
            <person name="Kuo A."/>
            <person name="Thoen E."/>
            <person name="Andreopoulos B."/>
            <person name="Lu D."/>
            <person name="Skrede I."/>
            <person name="Drula E."/>
            <person name="Henrissat B."/>
            <person name="Morin E."/>
            <person name="Kohler A."/>
            <person name="Barry K."/>
            <person name="LaButti K."/>
            <person name="Morin E."/>
            <person name="Salamov A."/>
            <person name="Lipzen A."/>
            <person name="Mereny Z."/>
            <person name="Hegedus B."/>
            <person name="Baldrian P."/>
            <person name="Stursova M."/>
            <person name="Weitz H."/>
            <person name="Taylor A."/>
            <person name="Grigoriev I.V."/>
            <person name="Nagy L.G."/>
            <person name="Martin F."/>
            <person name="Kauserud H."/>
        </authorList>
    </citation>
    <scope>NUCLEOTIDE SEQUENCE</scope>
    <source>
        <strain evidence="2">9144</strain>
    </source>
</reference>
<dbReference type="EMBL" id="JARJCW010000008">
    <property type="protein sequence ID" value="KAJ7221614.1"/>
    <property type="molecule type" value="Genomic_DNA"/>
</dbReference>
<evidence type="ECO:0000256" key="1">
    <source>
        <dbReference type="SAM" id="SignalP"/>
    </source>
</evidence>
<organism evidence="2 3">
    <name type="scientific">Mycena pura</name>
    <dbReference type="NCBI Taxonomy" id="153505"/>
    <lineage>
        <taxon>Eukaryota</taxon>
        <taxon>Fungi</taxon>
        <taxon>Dikarya</taxon>
        <taxon>Basidiomycota</taxon>
        <taxon>Agaricomycotina</taxon>
        <taxon>Agaricomycetes</taxon>
        <taxon>Agaricomycetidae</taxon>
        <taxon>Agaricales</taxon>
        <taxon>Marasmiineae</taxon>
        <taxon>Mycenaceae</taxon>
        <taxon>Mycena</taxon>
    </lineage>
</organism>
<name>A0AAD6VV49_9AGAR</name>
<protein>
    <submittedName>
        <fullName evidence="2">Uncharacterized protein</fullName>
    </submittedName>
</protein>
<dbReference type="AlphaFoldDB" id="A0AAD6VV49"/>
<feature type="chain" id="PRO_5041897446" evidence="1">
    <location>
        <begin position="17"/>
        <end position="106"/>
    </location>
</feature>
<evidence type="ECO:0000313" key="2">
    <source>
        <dbReference type="EMBL" id="KAJ7221614.1"/>
    </source>
</evidence>
<keyword evidence="3" id="KW-1185">Reference proteome</keyword>
<proteinExistence type="predicted"/>
<evidence type="ECO:0000313" key="3">
    <source>
        <dbReference type="Proteomes" id="UP001219525"/>
    </source>
</evidence>